<name>A0A7S8FF66_9BACT</name>
<dbReference type="InterPro" id="IPR027417">
    <property type="entry name" value="P-loop_NTPase"/>
</dbReference>
<organism evidence="7 8">
    <name type="scientific">Candidatus Nitrospira kreftii</name>
    <dbReference type="NCBI Taxonomy" id="2652173"/>
    <lineage>
        <taxon>Bacteria</taxon>
        <taxon>Pseudomonadati</taxon>
        <taxon>Nitrospirota</taxon>
        <taxon>Nitrospiria</taxon>
        <taxon>Nitrospirales</taxon>
        <taxon>Nitrospiraceae</taxon>
        <taxon>Nitrospira</taxon>
    </lineage>
</organism>
<keyword evidence="4" id="KW-0067">ATP-binding</keyword>
<dbReference type="InterPro" id="IPR050445">
    <property type="entry name" value="Bact_polysacc_biosynth/exp"/>
</dbReference>
<sequence>MDRIRTALELYRELKGASAAEATPKRSAGEQAVPPPITYTRTRSLTVPRSVLQGHRVMAAHNKGPFVDAYKILRTQVTHRLRENGWNVVGVTSPGYGEGKTLTAINLAVSLAMETTQTVLLVDSDLQDPSVHKVFGVQDCLGLADYLLDDQPVEELLLHPGIGRFVLLPGGRAISNSTEILTSPKMVALVEELKHRYPSRFVIFDLPPLLHTADVLAFAPYTDALLMVVEEGKTTGEELQRALGLVRDSRPVLGTVLNKAGRSSLSLADMKAMLA</sequence>
<evidence type="ECO:0000313" key="8">
    <source>
        <dbReference type="Proteomes" id="UP000593737"/>
    </source>
</evidence>
<dbReference type="EMBL" id="CP047423">
    <property type="protein sequence ID" value="QPD04775.1"/>
    <property type="molecule type" value="Genomic_DNA"/>
</dbReference>
<evidence type="ECO:0000256" key="5">
    <source>
        <dbReference type="ARBA" id="ARBA00023137"/>
    </source>
</evidence>
<dbReference type="InterPro" id="IPR005702">
    <property type="entry name" value="Wzc-like_C"/>
</dbReference>
<gene>
    <name evidence="7" type="ORF">Nkreftii_002549</name>
</gene>
<reference evidence="7 8" key="1">
    <citation type="journal article" date="2020" name="ISME J.">
        <title>Enrichment and physiological characterization of a novel comammox Nitrospira indicates ammonium inhibition of complete nitrification.</title>
        <authorList>
            <person name="Sakoula D."/>
            <person name="Koch H."/>
            <person name="Frank J."/>
            <person name="Jetten M.S.M."/>
            <person name="van Kessel M.A.H.J."/>
            <person name="Lucker S."/>
        </authorList>
    </citation>
    <scope>NUCLEOTIDE SEQUENCE [LARGE SCALE GENOMIC DNA]</scope>
    <source>
        <strain evidence="7">Comreactor17</strain>
    </source>
</reference>
<keyword evidence="1 7" id="KW-0808">Transferase</keyword>
<dbReference type="GO" id="GO:0004715">
    <property type="term" value="F:non-membrane spanning protein tyrosine kinase activity"/>
    <property type="evidence" value="ECO:0007669"/>
    <property type="project" value="UniProtKB-EC"/>
</dbReference>
<dbReference type="Pfam" id="PF13614">
    <property type="entry name" value="AAA_31"/>
    <property type="match status" value="1"/>
</dbReference>
<dbReference type="PANTHER" id="PTHR32309:SF31">
    <property type="entry name" value="CAPSULAR EXOPOLYSACCHARIDE FAMILY"/>
    <property type="match status" value="1"/>
</dbReference>
<dbReference type="CDD" id="cd05387">
    <property type="entry name" value="BY-kinase"/>
    <property type="match status" value="1"/>
</dbReference>
<evidence type="ECO:0000256" key="1">
    <source>
        <dbReference type="ARBA" id="ARBA00022679"/>
    </source>
</evidence>
<dbReference type="InterPro" id="IPR025669">
    <property type="entry name" value="AAA_dom"/>
</dbReference>
<accession>A0A7S8FF66</accession>
<keyword evidence="3 7" id="KW-0418">Kinase</keyword>
<dbReference type="EC" id="2.7.10.2" evidence="7"/>
<dbReference type="AlphaFoldDB" id="A0A7S8FF66"/>
<evidence type="ECO:0000256" key="3">
    <source>
        <dbReference type="ARBA" id="ARBA00022777"/>
    </source>
</evidence>
<evidence type="ECO:0000256" key="4">
    <source>
        <dbReference type="ARBA" id="ARBA00022840"/>
    </source>
</evidence>
<evidence type="ECO:0000256" key="2">
    <source>
        <dbReference type="ARBA" id="ARBA00022741"/>
    </source>
</evidence>
<evidence type="ECO:0000313" key="7">
    <source>
        <dbReference type="EMBL" id="QPD04775.1"/>
    </source>
</evidence>
<protein>
    <submittedName>
        <fullName evidence="7">Putative Exopolysaccharide biosynthesis related tyrosine-protein kinase</fullName>
        <ecNumber evidence="7">2.7.10.2</ecNumber>
    </submittedName>
</protein>
<dbReference type="Proteomes" id="UP000593737">
    <property type="component" value="Chromosome"/>
</dbReference>
<dbReference type="Gene3D" id="3.40.50.300">
    <property type="entry name" value="P-loop containing nucleotide triphosphate hydrolases"/>
    <property type="match status" value="1"/>
</dbReference>
<keyword evidence="2" id="KW-0547">Nucleotide-binding</keyword>
<evidence type="ECO:0000259" key="6">
    <source>
        <dbReference type="Pfam" id="PF13614"/>
    </source>
</evidence>
<dbReference type="KEGG" id="nkf:Nkreftii_002549"/>
<dbReference type="PANTHER" id="PTHR32309">
    <property type="entry name" value="TYROSINE-PROTEIN KINASE"/>
    <property type="match status" value="1"/>
</dbReference>
<keyword evidence="5" id="KW-0829">Tyrosine-protein kinase</keyword>
<dbReference type="SUPFAM" id="SSF52540">
    <property type="entry name" value="P-loop containing nucleoside triphosphate hydrolases"/>
    <property type="match status" value="1"/>
</dbReference>
<proteinExistence type="predicted"/>
<feature type="domain" description="AAA" evidence="6">
    <location>
        <begin position="97"/>
        <end position="230"/>
    </location>
</feature>